<dbReference type="SMART" id="SM00448">
    <property type="entry name" value="REC"/>
    <property type="match status" value="2"/>
</dbReference>
<reference evidence="9" key="2">
    <citation type="submission" date="2020-09" db="EMBL/GenBank/DDBJ databases">
        <authorList>
            <person name="Sun Q."/>
            <person name="Kim S."/>
        </authorList>
    </citation>
    <scope>NUCLEOTIDE SEQUENCE</scope>
    <source>
        <strain evidence="9">KCTC 32437</strain>
    </source>
</reference>
<evidence type="ECO:0000259" key="6">
    <source>
        <dbReference type="PROSITE" id="PS50110"/>
    </source>
</evidence>
<evidence type="ECO:0000313" key="10">
    <source>
        <dbReference type="Proteomes" id="UP000646579"/>
    </source>
</evidence>
<dbReference type="Pfam" id="PF08447">
    <property type="entry name" value="PAS_3"/>
    <property type="match status" value="2"/>
</dbReference>
<accession>A0A918SE04</accession>
<sequence>MHAEPAGEAERVHYRIVMLEDSDIDADLIESHLQSGPFGFELERVTTREDYEKALRDEPDLVLADYSLPGFDGLRALEIARALHPQLPFIFVSGVVGEEFATQALQQGASDYVTKRNLRRLHVAVSRAMYQAQERRQREAMESALRASEVGSRIALRAARLGGWDFDLLRNRLVWDARCHALFGVPQTTRVAYELFLSSLHPDDRERVDAAVRRATGGPEHPDFNEQFRVLLADDEIRWIESIGSGIYSGSKCVRLVGVVRDISDEKTAELALLDRTASLEASVEQQAMERHLLWRNSQDLLLVLGADGRLRDIAPSWQRILGHGPEQVIGKRFIDFTHDDDRDEMERALREAIPQLPIQFECRLTHQDGSSRWISWSATIDEMGVIYANGRDSTEEREAEERVKQMEDVLRQAQKMEAIGQLTGGIAHDFNNLLAGIVGAMDVLRRRIANQRYDDVERFLSAAQSSAHRAASLTQRLLAFSRRQSLDVQSVSANKSIMSMEDLLRRTLGENIKLELVMQPDGWFGYTDPNQLESAILNLAINARDAMPDGGVLRIETANVPAETANRDIEGAEPGDYILVRVSDTGEGMSEETISKAFDPFFTTKPIGQGTGLGLSMVYGFVRQIGGQVRIRSVLDKGTNIELYLRRAEEETPADSMIAAEDIERAREEEVVLVVEDDSAVRMLMLEILDQFGYHSIEASDAQSALPIVNSDRRIDLVISDVGLPGMNGRELAERIREKRPDMPVLFVTGYAHGAERRAEYLDSGMAMLSKPFRAEDVASVIRKLISS</sequence>
<dbReference type="PROSITE" id="PS50113">
    <property type="entry name" value="PAC"/>
    <property type="match status" value="1"/>
</dbReference>
<dbReference type="InterPro" id="IPR000014">
    <property type="entry name" value="PAS"/>
</dbReference>
<comment type="caution">
    <text evidence="9">The sequence shown here is derived from an EMBL/GenBank/DDBJ whole genome shotgun (WGS) entry which is preliminary data.</text>
</comment>
<evidence type="ECO:0000259" key="5">
    <source>
        <dbReference type="PROSITE" id="PS50109"/>
    </source>
</evidence>
<dbReference type="PRINTS" id="PR00344">
    <property type="entry name" value="BCTRLSENSOR"/>
</dbReference>
<gene>
    <name evidence="9" type="ORF">GCM10007989_37200</name>
</gene>
<dbReference type="SMART" id="SM00086">
    <property type="entry name" value="PAC"/>
    <property type="match status" value="2"/>
</dbReference>
<dbReference type="Gene3D" id="1.10.287.130">
    <property type="match status" value="1"/>
</dbReference>
<feature type="modified residue" description="4-aspartylphosphate" evidence="4">
    <location>
        <position position="65"/>
    </location>
</feature>
<dbReference type="SMART" id="SM00091">
    <property type="entry name" value="PAS"/>
    <property type="match status" value="1"/>
</dbReference>
<dbReference type="InterPro" id="IPR013655">
    <property type="entry name" value="PAS_fold_3"/>
</dbReference>
<dbReference type="AlphaFoldDB" id="A0A918SE04"/>
<feature type="domain" description="Response regulatory" evidence="6">
    <location>
        <begin position="15"/>
        <end position="130"/>
    </location>
</feature>
<feature type="domain" description="PAC" evidence="8">
    <location>
        <begin position="224"/>
        <end position="275"/>
    </location>
</feature>
<dbReference type="EC" id="2.7.13.3" evidence="2"/>
<dbReference type="InterPro" id="IPR000700">
    <property type="entry name" value="PAS-assoc_C"/>
</dbReference>
<dbReference type="InterPro" id="IPR003661">
    <property type="entry name" value="HisK_dim/P_dom"/>
</dbReference>
<dbReference type="CDD" id="cd00082">
    <property type="entry name" value="HisKA"/>
    <property type="match status" value="1"/>
</dbReference>
<dbReference type="InterPro" id="IPR035965">
    <property type="entry name" value="PAS-like_dom_sf"/>
</dbReference>
<evidence type="ECO:0000256" key="4">
    <source>
        <dbReference type="PROSITE-ProRule" id="PRU00169"/>
    </source>
</evidence>
<dbReference type="InterPro" id="IPR001610">
    <property type="entry name" value="PAC"/>
</dbReference>
<dbReference type="NCBIfam" id="TIGR00229">
    <property type="entry name" value="sensory_box"/>
    <property type="match status" value="2"/>
</dbReference>
<evidence type="ECO:0000313" key="9">
    <source>
        <dbReference type="EMBL" id="GHA37871.1"/>
    </source>
</evidence>
<dbReference type="PROSITE" id="PS50110">
    <property type="entry name" value="RESPONSE_REGULATORY"/>
    <property type="match status" value="2"/>
</dbReference>
<dbReference type="InterPro" id="IPR036890">
    <property type="entry name" value="HATPase_C_sf"/>
</dbReference>
<feature type="domain" description="PAS" evidence="7">
    <location>
        <begin position="285"/>
        <end position="357"/>
    </location>
</feature>
<dbReference type="Pfam" id="PF00072">
    <property type="entry name" value="Response_reg"/>
    <property type="match status" value="2"/>
</dbReference>
<evidence type="ECO:0000259" key="8">
    <source>
        <dbReference type="PROSITE" id="PS50113"/>
    </source>
</evidence>
<dbReference type="SUPFAM" id="SSF47384">
    <property type="entry name" value="Homodimeric domain of signal transducing histidine kinase"/>
    <property type="match status" value="1"/>
</dbReference>
<feature type="domain" description="Response regulatory" evidence="6">
    <location>
        <begin position="672"/>
        <end position="787"/>
    </location>
</feature>
<dbReference type="GO" id="GO:0000155">
    <property type="term" value="F:phosphorelay sensor kinase activity"/>
    <property type="evidence" value="ECO:0007669"/>
    <property type="project" value="InterPro"/>
</dbReference>
<feature type="domain" description="Histidine kinase" evidence="5">
    <location>
        <begin position="426"/>
        <end position="650"/>
    </location>
</feature>
<dbReference type="PROSITE" id="PS50109">
    <property type="entry name" value="HIS_KIN"/>
    <property type="match status" value="1"/>
</dbReference>
<dbReference type="EMBL" id="BMZE01000005">
    <property type="protein sequence ID" value="GHA37871.1"/>
    <property type="molecule type" value="Genomic_DNA"/>
</dbReference>
<evidence type="ECO:0000256" key="3">
    <source>
        <dbReference type="ARBA" id="ARBA00022553"/>
    </source>
</evidence>
<dbReference type="PROSITE" id="PS50112">
    <property type="entry name" value="PAS"/>
    <property type="match status" value="1"/>
</dbReference>
<evidence type="ECO:0000256" key="1">
    <source>
        <dbReference type="ARBA" id="ARBA00000085"/>
    </source>
</evidence>
<proteinExistence type="predicted"/>
<dbReference type="SMART" id="SM00388">
    <property type="entry name" value="HisKA"/>
    <property type="match status" value="1"/>
</dbReference>
<dbReference type="SUPFAM" id="SSF55874">
    <property type="entry name" value="ATPase domain of HSP90 chaperone/DNA topoisomerase II/histidine kinase"/>
    <property type="match status" value="1"/>
</dbReference>
<comment type="catalytic activity">
    <reaction evidence="1">
        <text>ATP + protein L-histidine = ADP + protein N-phospho-L-histidine.</text>
        <dbReference type="EC" id="2.7.13.3"/>
    </reaction>
</comment>
<dbReference type="SUPFAM" id="SSF55785">
    <property type="entry name" value="PYP-like sensor domain (PAS domain)"/>
    <property type="match status" value="2"/>
</dbReference>
<keyword evidence="3 4" id="KW-0597">Phosphoprotein</keyword>
<evidence type="ECO:0000259" key="7">
    <source>
        <dbReference type="PROSITE" id="PS50112"/>
    </source>
</evidence>
<protein>
    <recommendedName>
        <fullName evidence="2">histidine kinase</fullName>
        <ecNumber evidence="2">2.7.13.3</ecNumber>
    </recommendedName>
</protein>
<dbReference type="InterPro" id="IPR001789">
    <property type="entry name" value="Sig_transdc_resp-reg_receiver"/>
</dbReference>
<dbReference type="InterPro" id="IPR036097">
    <property type="entry name" value="HisK_dim/P_sf"/>
</dbReference>
<dbReference type="SMART" id="SM00387">
    <property type="entry name" value="HATPase_c"/>
    <property type="match status" value="1"/>
</dbReference>
<dbReference type="CDD" id="cd00156">
    <property type="entry name" value="REC"/>
    <property type="match status" value="1"/>
</dbReference>
<dbReference type="PANTHER" id="PTHR43065">
    <property type="entry name" value="SENSOR HISTIDINE KINASE"/>
    <property type="match status" value="1"/>
</dbReference>
<dbReference type="Pfam" id="PF00512">
    <property type="entry name" value="HisKA"/>
    <property type="match status" value="1"/>
</dbReference>
<dbReference type="RefSeq" id="WP_189427316.1">
    <property type="nucleotide sequence ID" value="NZ_BMZE01000005.1"/>
</dbReference>
<dbReference type="CDD" id="cd00130">
    <property type="entry name" value="PAS"/>
    <property type="match status" value="2"/>
</dbReference>
<dbReference type="InterPro" id="IPR005467">
    <property type="entry name" value="His_kinase_dom"/>
</dbReference>
<dbReference type="Gene3D" id="3.30.565.10">
    <property type="entry name" value="Histidine kinase-like ATPase, C-terminal domain"/>
    <property type="match status" value="1"/>
</dbReference>
<dbReference type="Gene3D" id="3.30.450.20">
    <property type="entry name" value="PAS domain"/>
    <property type="match status" value="2"/>
</dbReference>
<dbReference type="Gene3D" id="3.40.50.2300">
    <property type="match status" value="2"/>
</dbReference>
<keyword evidence="10" id="KW-1185">Reference proteome</keyword>
<dbReference type="SUPFAM" id="SSF52172">
    <property type="entry name" value="CheY-like"/>
    <property type="match status" value="2"/>
</dbReference>
<dbReference type="InterPro" id="IPR003594">
    <property type="entry name" value="HATPase_dom"/>
</dbReference>
<feature type="modified residue" description="4-aspartylphosphate" evidence="4">
    <location>
        <position position="722"/>
    </location>
</feature>
<dbReference type="PANTHER" id="PTHR43065:SF42">
    <property type="entry name" value="TWO-COMPONENT SENSOR PPRA"/>
    <property type="match status" value="1"/>
</dbReference>
<dbReference type="InterPro" id="IPR011006">
    <property type="entry name" value="CheY-like_superfamily"/>
</dbReference>
<dbReference type="Pfam" id="PF02518">
    <property type="entry name" value="HATPase_c"/>
    <property type="match status" value="1"/>
</dbReference>
<reference evidence="9" key="1">
    <citation type="journal article" date="2014" name="Int. J. Syst. Evol. Microbiol.">
        <title>Complete genome sequence of Corynebacterium casei LMG S-19264T (=DSM 44701T), isolated from a smear-ripened cheese.</title>
        <authorList>
            <consortium name="US DOE Joint Genome Institute (JGI-PGF)"/>
            <person name="Walter F."/>
            <person name="Albersmeier A."/>
            <person name="Kalinowski J."/>
            <person name="Ruckert C."/>
        </authorList>
    </citation>
    <scope>NUCLEOTIDE SEQUENCE</scope>
    <source>
        <strain evidence="9">KCTC 32437</strain>
    </source>
</reference>
<evidence type="ECO:0000256" key="2">
    <source>
        <dbReference type="ARBA" id="ARBA00012438"/>
    </source>
</evidence>
<dbReference type="Proteomes" id="UP000646579">
    <property type="component" value="Unassembled WGS sequence"/>
</dbReference>
<dbReference type="InterPro" id="IPR004358">
    <property type="entry name" value="Sig_transdc_His_kin-like_C"/>
</dbReference>
<name>A0A918SE04_9HYPH</name>
<organism evidence="9 10">
    <name type="scientific">Devosia pacifica</name>
    <dbReference type="NCBI Taxonomy" id="1335967"/>
    <lineage>
        <taxon>Bacteria</taxon>
        <taxon>Pseudomonadati</taxon>
        <taxon>Pseudomonadota</taxon>
        <taxon>Alphaproteobacteria</taxon>
        <taxon>Hyphomicrobiales</taxon>
        <taxon>Devosiaceae</taxon>
        <taxon>Devosia</taxon>
    </lineage>
</organism>